<accession>A0AAE0X7N8</accession>
<keyword evidence="3" id="KW-1185">Reference proteome</keyword>
<organism evidence="2 3">
    <name type="scientific">Podospora appendiculata</name>
    <dbReference type="NCBI Taxonomy" id="314037"/>
    <lineage>
        <taxon>Eukaryota</taxon>
        <taxon>Fungi</taxon>
        <taxon>Dikarya</taxon>
        <taxon>Ascomycota</taxon>
        <taxon>Pezizomycotina</taxon>
        <taxon>Sordariomycetes</taxon>
        <taxon>Sordariomycetidae</taxon>
        <taxon>Sordariales</taxon>
        <taxon>Podosporaceae</taxon>
        <taxon>Podospora</taxon>
    </lineage>
</organism>
<reference evidence="2" key="1">
    <citation type="journal article" date="2023" name="Mol. Phylogenet. Evol.">
        <title>Genome-scale phylogeny and comparative genomics of the fungal order Sordariales.</title>
        <authorList>
            <person name="Hensen N."/>
            <person name="Bonometti L."/>
            <person name="Westerberg I."/>
            <person name="Brannstrom I.O."/>
            <person name="Guillou S."/>
            <person name="Cros-Aarteil S."/>
            <person name="Calhoun S."/>
            <person name="Haridas S."/>
            <person name="Kuo A."/>
            <person name="Mondo S."/>
            <person name="Pangilinan J."/>
            <person name="Riley R."/>
            <person name="LaButti K."/>
            <person name="Andreopoulos B."/>
            <person name="Lipzen A."/>
            <person name="Chen C."/>
            <person name="Yan M."/>
            <person name="Daum C."/>
            <person name="Ng V."/>
            <person name="Clum A."/>
            <person name="Steindorff A."/>
            <person name="Ohm R.A."/>
            <person name="Martin F."/>
            <person name="Silar P."/>
            <person name="Natvig D.O."/>
            <person name="Lalanne C."/>
            <person name="Gautier V."/>
            <person name="Ament-Velasquez S.L."/>
            <person name="Kruys A."/>
            <person name="Hutchinson M.I."/>
            <person name="Powell A.J."/>
            <person name="Barry K."/>
            <person name="Miller A.N."/>
            <person name="Grigoriev I.V."/>
            <person name="Debuchy R."/>
            <person name="Gladieux P."/>
            <person name="Hiltunen Thoren M."/>
            <person name="Johannesson H."/>
        </authorList>
    </citation>
    <scope>NUCLEOTIDE SEQUENCE</scope>
    <source>
        <strain evidence="2">CBS 314.62</strain>
    </source>
</reference>
<dbReference type="Proteomes" id="UP001270362">
    <property type="component" value="Unassembled WGS sequence"/>
</dbReference>
<feature type="signal peptide" evidence="1">
    <location>
        <begin position="1"/>
        <end position="19"/>
    </location>
</feature>
<keyword evidence="1" id="KW-0732">Signal</keyword>
<evidence type="ECO:0000313" key="3">
    <source>
        <dbReference type="Proteomes" id="UP001270362"/>
    </source>
</evidence>
<reference evidence="2" key="2">
    <citation type="submission" date="2023-06" db="EMBL/GenBank/DDBJ databases">
        <authorList>
            <consortium name="Lawrence Berkeley National Laboratory"/>
            <person name="Haridas S."/>
            <person name="Hensen N."/>
            <person name="Bonometti L."/>
            <person name="Westerberg I."/>
            <person name="Brannstrom I.O."/>
            <person name="Guillou S."/>
            <person name="Cros-Aarteil S."/>
            <person name="Calhoun S."/>
            <person name="Kuo A."/>
            <person name="Mondo S."/>
            <person name="Pangilinan J."/>
            <person name="Riley R."/>
            <person name="Labutti K."/>
            <person name="Andreopoulos B."/>
            <person name="Lipzen A."/>
            <person name="Chen C."/>
            <person name="Yanf M."/>
            <person name="Daum C."/>
            <person name="Ng V."/>
            <person name="Clum A."/>
            <person name="Steindorff A."/>
            <person name="Ohm R."/>
            <person name="Martin F."/>
            <person name="Silar P."/>
            <person name="Natvig D."/>
            <person name="Lalanne C."/>
            <person name="Gautier V."/>
            <person name="Ament-Velasquez S.L."/>
            <person name="Kruys A."/>
            <person name="Hutchinson M.I."/>
            <person name="Powell A.J."/>
            <person name="Barry K."/>
            <person name="Miller A.N."/>
            <person name="Grigoriev I.V."/>
            <person name="Debuchy R."/>
            <person name="Gladieux P."/>
            <person name="Thoren M.H."/>
            <person name="Johannesson H."/>
        </authorList>
    </citation>
    <scope>NUCLEOTIDE SEQUENCE</scope>
    <source>
        <strain evidence="2">CBS 314.62</strain>
    </source>
</reference>
<evidence type="ECO:0000256" key="1">
    <source>
        <dbReference type="SAM" id="SignalP"/>
    </source>
</evidence>
<proteinExistence type="predicted"/>
<feature type="chain" id="PRO_5041897853" evidence="1">
    <location>
        <begin position="20"/>
        <end position="278"/>
    </location>
</feature>
<sequence length="278" mass="29072">MHFVFAAQVLLAPFAVALAAAGKKCTAKPTSCAPDSVINILSSPDLITAASSFCSAYNQPTTTAGVTATETPTVGFTETEAAPTTTTTFLQTVTVVTTQYSTTYTPFALKARRDVDLGVFSALSRFSASRISSACSCVVATPSPALTETKTVATETATLPPSNTVVVTVTETRTESQTTVVQTVIPTHVAAVCASASFCCAVVAPWYTNGDYWGPMCNYYPSSPSELVAERCYLPGVLTSYQSAPGSRGCAPGTTAACCLTLLPVSEWHSVHLQCWIV</sequence>
<dbReference type="AlphaFoldDB" id="A0AAE0X7N8"/>
<gene>
    <name evidence="2" type="ORF">B0T22DRAFT_439202</name>
</gene>
<name>A0AAE0X7N8_9PEZI</name>
<protein>
    <submittedName>
        <fullName evidence="2">Uncharacterized protein</fullName>
    </submittedName>
</protein>
<comment type="caution">
    <text evidence="2">The sequence shown here is derived from an EMBL/GenBank/DDBJ whole genome shotgun (WGS) entry which is preliminary data.</text>
</comment>
<evidence type="ECO:0000313" key="2">
    <source>
        <dbReference type="EMBL" id="KAK3687590.1"/>
    </source>
</evidence>
<dbReference type="EMBL" id="JAULSO010000002">
    <property type="protein sequence ID" value="KAK3687590.1"/>
    <property type="molecule type" value="Genomic_DNA"/>
</dbReference>